<gene>
    <name evidence="1" type="ORF">PCLFYP37_02918</name>
</gene>
<reference evidence="1" key="1">
    <citation type="submission" date="2019-11" db="EMBL/GenBank/DDBJ databases">
        <authorList>
            <person name="Feng L."/>
        </authorList>
    </citation>
    <scope>NUCLEOTIDE SEQUENCE</scope>
    <source>
        <strain evidence="1">PclaraLFYP37</strain>
    </source>
</reference>
<organism evidence="1">
    <name type="scientific">Paraprevotella clara</name>
    <dbReference type="NCBI Taxonomy" id="454154"/>
    <lineage>
        <taxon>Bacteria</taxon>
        <taxon>Pseudomonadati</taxon>
        <taxon>Bacteroidota</taxon>
        <taxon>Bacteroidia</taxon>
        <taxon>Bacteroidales</taxon>
        <taxon>Prevotellaceae</taxon>
        <taxon>Paraprevotella</taxon>
    </lineage>
</organism>
<accession>A0A6N3EXP6</accession>
<protein>
    <submittedName>
        <fullName evidence="1">Uncharacterized protein</fullName>
    </submittedName>
</protein>
<name>A0A6N3EXP6_9BACT</name>
<dbReference type="EMBL" id="CACRUT010000016">
    <property type="protein sequence ID" value="VYU44381.1"/>
    <property type="molecule type" value="Genomic_DNA"/>
</dbReference>
<dbReference type="AlphaFoldDB" id="A0A6N3EXP6"/>
<dbReference type="GeneID" id="93557677"/>
<proteinExistence type="predicted"/>
<sequence>MKTLRNIGIATLFIVALGLAGHADRTNEIVNSLNPHVYELIKGLGHDTDSEIAKEYMAHKEYYDTLSDKNLW</sequence>
<evidence type="ECO:0000313" key="1">
    <source>
        <dbReference type="EMBL" id="VYU44381.1"/>
    </source>
</evidence>
<dbReference type="RefSeq" id="WP_008620634.1">
    <property type="nucleotide sequence ID" value="NZ_CABMOJ010000032.1"/>
</dbReference>